<feature type="transmembrane region" description="Helical" evidence="1">
    <location>
        <begin position="53"/>
        <end position="72"/>
    </location>
</feature>
<evidence type="ECO:0000313" key="2">
    <source>
        <dbReference type="EMBL" id="KAK7324789.1"/>
    </source>
</evidence>
<dbReference type="AlphaFoldDB" id="A0AAN9KZH1"/>
<keyword evidence="1" id="KW-0812">Transmembrane</keyword>
<protein>
    <submittedName>
        <fullName evidence="2">Uncharacterized protein</fullName>
    </submittedName>
</protein>
<evidence type="ECO:0000313" key="3">
    <source>
        <dbReference type="Proteomes" id="UP001367508"/>
    </source>
</evidence>
<feature type="transmembrane region" description="Helical" evidence="1">
    <location>
        <begin position="12"/>
        <end position="33"/>
    </location>
</feature>
<accession>A0AAN9KZH1</accession>
<name>A0AAN9KZH1_CANGL</name>
<dbReference type="EMBL" id="JAYMYQ010000006">
    <property type="protein sequence ID" value="KAK7324789.1"/>
    <property type="molecule type" value="Genomic_DNA"/>
</dbReference>
<proteinExistence type="predicted"/>
<gene>
    <name evidence="2" type="ORF">VNO77_28634</name>
</gene>
<evidence type="ECO:0000256" key="1">
    <source>
        <dbReference type="SAM" id="Phobius"/>
    </source>
</evidence>
<organism evidence="2 3">
    <name type="scientific">Canavalia gladiata</name>
    <name type="common">Sword bean</name>
    <name type="synonym">Dolichos gladiatus</name>
    <dbReference type="NCBI Taxonomy" id="3824"/>
    <lineage>
        <taxon>Eukaryota</taxon>
        <taxon>Viridiplantae</taxon>
        <taxon>Streptophyta</taxon>
        <taxon>Embryophyta</taxon>
        <taxon>Tracheophyta</taxon>
        <taxon>Spermatophyta</taxon>
        <taxon>Magnoliopsida</taxon>
        <taxon>eudicotyledons</taxon>
        <taxon>Gunneridae</taxon>
        <taxon>Pentapetalae</taxon>
        <taxon>rosids</taxon>
        <taxon>fabids</taxon>
        <taxon>Fabales</taxon>
        <taxon>Fabaceae</taxon>
        <taxon>Papilionoideae</taxon>
        <taxon>50 kb inversion clade</taxon>
        <taxon>NPAAA clade</taxon>
        <taxon>indigoferoid/millettioid clade</taxon>
        <taxon>Phaseoleae</taxon>
        <taxon>Canavalia</taxon>
    </lineage>
</organism>
<reference evidence="2 3" key="1">
    <citation type="submission" date="2024-01" db="EMBL/GenBank/DDBJ databases">
        <title>The genomes of 5 underutilized Papilionoideae crops provide insights into root nodulation and disease resistanc.</title>
        <authorList>
            <person name="Jiang F."/>
        </authorList>
    </citation>
    <scope>NUCLEOTIDE SEQUENCE [LARGE SCALE GENOMIC DNA]</scope>
    <source>
        <strain evidence="2">LVBAO_FW01</strain>
        <tissue evidence="2">Leaves</tissue>
    </source>
</reference>
<comment type="caution">
    <text evidence="2">The sequence shown here is derived from an EMBL/GenBank/DDBJ whole genome shotgun (WGS) entry which is preliminary data.</text>
</comment>
<keyword evidence="3" id="KW-1185">Reference proteome</keyword>
<sequence length="74" mass="8124">MFPIALTSADANGISQFLISSSINGFIFPFGMMDLTQLDVFAILDLLVEGDEMVSTMFSCCYALANTSFALLRW</sequence>
<keyword evidence="1" id="KW-0472">Membrane</keyword>
<keyword evidence="1" id="KW-1133">Transmembrane helix</keyword>
<dbReference type="Proteomes" id="UP001367508">
    <property type="component" value="Unassembled WGS sequence"/>
</dbReference>